<evidence type="ECO:0000313" key="1">
    <source>
        <dbReference type="EMBL" id="RGT58146.1"/>
    </source>
</evidence>
<dbReference type="EMBL" id="QRWX01000001">
    <property type="protein sequence ID" value="RGT58146.1"/>
    <property type="molecule type" value="Genomic_DNA"/>
</dbReference>
<proteinExistence type="predicted"/>
<comment type="caution">
    <text evidence="1">The sequence shown here is derived from an EMBL/GenBank/DDBJ whole genome shotgun (WGS) entry which is preliminary data.</text>
</comment>
<name>A0A412PIZ5_9FIRM</name>
<dbReference type="AlphaFoldDB" id="A0A412PIZ5"/>
<dbReference type="InterPro" id="IPR035093">
    <property type="entry name" value="RelE/ParE_toxin_dom_sf"/>
</dbReference>
<dbReference type="Gene3D" id="3.30.2310.20">
    <property type="entry name" value="RelE-like"/>
    <property type="match status" value="1"/>
</dbReference>
<gene>
    <name evidence="1" type="ORF">DWX20_02670</name>
</gene>
<dbReference type="Proteomes" id="UP000284731">
    <property type="component" value="Unassembled WGS sequence"/>
</dbReference>
<evidence type="ECO:0000313" key="2">
    <source>
        <dbReference type="Proteomes" id="UP000284731"/>
    </source>
</evidence>
<protein>
    <submittedName>
        <fullName evidence="1">Uncharacterized protein</fullName>
    </submittedName>
</protein>
<organism evidence="1 2">
    <name type="scientific">Solobacterium moorei</name>
    <dbReference type="NCBI Taxonomy" id="102148"/>
    <lineage>
        <taxon>Bacteria</taxon>
        <taxon>Bacillati</taxon>
        <taxon>Bacillota</taxon>
        <taxon>Erysipelotrichia</taxon>
        <taxon>Erysipelotrichales</taxon>
        <taxon>Erysipelotrichaceae</taxon>
        <taxon>Solobacterium</taxon>
    </lineage>
</organism>
<reference evidence="1 2" key="1">
    <citation type="submission" date="2018-08" db="EMBL/GenBank/DDBJ databases">
        <title>A genome reference for cultivated species of the human gut microbiota.</title>
        <authorList>
            <person name="Zou Y."/>
            <person name="Xue W."/>
            <person name="Luo G."/>
        </authorList>
    </citation>
    <scope>NUCLEOTIDE SEQUENCE [LARGE SCALE GENOMIC DNA]</scope>
    <source>
        <strain evidence="1 2">AF18-46</strain>
    </source>
</reference>
<accession>A0A412PIZ5</accession>
<sequence length="45" mass="5383">MLQEIIVLLCNQTTLPEIFRDYAFTNSRNDKDMRACHIELDWLLV</sequence>